<dbReference type="SUPFAM" id="SSF57959">
    <property type="entry name" value="Leucine zipper domain"/>
    <property type="match status" value="1"/>
</dbReference>
<feature type="region of interest" description="Disordered" evidence="2">
    <location>
        <begin position="63"/>
        <end position="90"/>
    </location>
</feature>
<evidence type="ECO:0000313" key="5">
    <source>
        <dbReference type="Proteomes" id="UP001295423"/>
    </source>
</evidence>
<evidence type="ECO:0000259" key="3">
    <source>
        <dbReference type="PROSITE" id="PS00036"/>
    </source>
</evidence>
<sequence length="171" mass="18707">MTSTTTVKDPAEARKRRKEIIQSQRSDGEAGAAIATTAVAASTTNASLNESVPAAPLTEEVLPAVGAGAEKKPPRKRKVESIEEEEARKKTQIRYDPDVPMSKEQLAAWRREARRVRNRESAAASRQRIRNRISELEDEVGEWKNKYAQALQRLEALQGSGVAADGSGNVV</sequence>
<gene>
    <name evidence="4" type="ORF">CYCCA115_LOCUS8001</name>
</gene>
<keyword evidence="5" id="KW-1185">Reference proteome</keyword>
<dbReference type="AlphaFoldDB" id="A0AAD2CUZ3"/>
<evidence type="ECO:0000256" key="2">
    <source>
        <dbReference type="SAM" id="MobiDB-lite"/>
    </source>
</evidence>
<feature type="region of interest" description="Disordered" evidence="2">
    <location>
        <begin position="1"/>
        <end position="31"/>
    </location>
</feature>
<dbReference type="Gene3D" id="1.20.5.170">
    <property type="match status" value="1"/>
</dbReference>
<feature type="domain" description="BZIP" evidence="3">
    <location>
        <begin position="114"/>
        <end position="128"/>
    </location>
</feature>
<reference evidence="4" key="1">
    <citation type="submission" date="2023-08" db="EMBL/GenBank/DDBJ databases">
        <authorList>
            <person name="Audoor S."/>
            <person name="Bilcke G."/>
        </authorList>
    </citation>
    <scope>NUCLEOTIDE SEQUENCE</scope>
</reference>
<dbReference type="Proteomes" id="UP001295423">
    <property type="component" value="Unassembled WGS sequence"/>
</dbReference>
<dbReference type="Pfam" id="PF00170">
    <property type="entry name" value="bZIP_1"/>
    <property type="match status" value="1"/>
</dbReference>
<feature type="coiled-coil region" evidence="1">
    <location>
        <begin position="119"/>
        <end position="160"/>
    </location>
</feature>
<dbReference type="InterPro" id="IPR046347">
    <property type="entry name" value="bZIP_sf"/>
</dbReference>
<dbReference type="InterPro" id="IPR004827">
    <property type="entry name" value="bZIP"/>
</dbReference>
<name>A0AAD2CUZ3_9STRA</name>
<dbReference type="EMBL" id="CAKOGP040001112">
    <property type="protein sequence ID" value="CAJ1942546.1"/>
    <property type="molecule type" value="Genomic_DNA"/>
</dbReference>
<keyword evidence="1" id="KW-0175">Coiled coil</keyword>
<protein>
    <recommendedName>
        <fullName evidence="3">BZIP domain-containing protein</fullName>
    </recommendedName>
</protein>
<organism evidence="4 5">
    <name type="scientific">Cylindrotheca closterium</name>
    <dbReference type="NCBI Taxonomy" id="2856"/>
    <lineage>
        <taxon>Eukaryota</taxon>
        <taxon>Sar</taxon>
        <taxon>Stramenopiles</taxon>
        <taxon>Ochrophyta</taxon>
        <taxon>Bacillariophyta</taxon>
        <taxon>Bacillariophyceae</taxon>
        <taxon>Bacillariophycidae</taxon>
        <taxon>Bacillariales</taxon>
        <taxon>Bacillariaceae</taxon>
        <taxon>Cylindrotheca</taxon>
    </lineage>
</organism>
<comment type="caution">
    <text evidence="4">The sequence shown here is derived from an EMBL/GenBank/DDBJ whole genome shotgun (WGS) entry which is preliminary data.</text>
</comment>
<accession>A0AAD2CUZ3</accession>
<dbReference type="GO" id="GO:0003700">
    <property type="term" value="F:DNA-binding transcription factor activity"/>
    <property type="evidence" value="ECO:0007669"/>
    <property type="project" value="InterPro"/>
</dbReference>
<proteinExistence type="predicted"/>
<evidence type="ECO:0000313" key="4">
    <source>
        <dbReference type="EMBL" id="CAJ1942546.1"/>
    </source>
</evidence>
<evidence type="ECO:0000256" key="1">
    <source>
        <dbReference type="SAM" id="Coils"/>
    </source>
</evidence>
<dbReference type="PROSITE" id="PS00036">
    <property type="entry name" value="BZIP_BASIC"/>
    <property type="match status" value="1"/>
</dbReference>